<dbReference type="PANTHER" id="PTHR24198">
    <property type="entry name" value="ANKYRIN REPEAT AND PROTEIN KINASE DOMAIN-CONTAINING PROTEIN"/>
    <property type="match status" value="1"/>
</dbReference>
<feature type="transmembrane region" description="Helical" evidence="5">
    <location>
        <begin position="418"/>
        <end position="437"/>
    </location>
</feature>
<dbReference type="EMBL" id="JAZHXI010000004">
    <property type="protein sequence ID" value="KAL2072866.1"/>
    <property type="molecule type" value="Genomic_DNA"/>
</dbReference>
<keyword evidence="7" id="KW-1185">Reference proteome</keyword>
<dbReference type="PROSITE" id="PS50088">
    <property type="entry name" value="ANK_REPEAT"/>
    <property type="match status" value="1"/>
</dbReference>
<dbReference type="Pfam" id="PF12796">
    <property type="entry name" value="Ank_2"/>
    <property type="match status" value="1"/>
</dbReference>
<dbReference type="Pfam" id="PF00023">
    <property type="entry name" value="Ank"/>
    <property type="match status" value="1"/>
</dbReference>
<keyword evidence="5" id="KW-0472">Membrane</keyword>
<dbReference type="InterPro" id="IPR036770">
    <property type="entry name" value="Ankyrin_rpt-contain_sf"/>
</dbReference>
<comment type="caution">
    <text evidence="6">The sequence shown here is derived from an EMBL/GenBank/DDBJ whole genome shotgun (WGS) entry which is preliminary data.</text>
</comment>
<keyword evidence="1" id="KW-0677">Repeat</keyword>
<evidence type="ECO:0000256" key="5">
    <source>
        <dbReference type="SAM" id="Phobius"/>
    </source>
</evidence>
<name>A0ABR4CSC5_9HELO</name>
<sequence length="504" mass="57172">MGSDKDATSPKPEDAVEPVPPEYSIQHAKSPGEDSVGPVPTYSEHDNLNSLTVKSTLGNEITQTVDTPAGRASRETIRQVQHDQKSTPEADASTRLFAAIDQGNQERIGQLIAEGNVTANTRRDEETPLLRAVKTKNVQIVQQLLDTGAEPDAFGAASTLDERDIGTKYVLRTPLQLAASEGHFILVKLFMEQYHCDDSLVAPDGQIALRLAAENGHREIVDYLPSRRNGGFKRWQFKNRKSLRRIKSLLANIGWFVKFFVWDIEKFFFWTVPEHVIIRPVVKCCKWCWKNRKGFGKWCKHQVTEAPGRIKRAGIWAGKTIMKIPKGVVTASKGLWKFGTETLPKWIKRFGAWLWRLLTEKLPKALKLLRDWFLTGITSVSKTMWKAVLKVVSFLSTILEAVISFFRALTLKDIWNGFVEVLKVMFITFPKVLWSWIDAFGETSYRMLKALFGSLGQLLWILGLGVLWVVTFLPRQLWKILLSMGESFGKAGYEVKVWLNPKAR</sequence>
<evidence type="ECO:0000256" key="4">
    <source>
        <dbReference type="SAM" id="MobiDB-lite"/>
    </source>
</evidence>
<proteinExistence type="predicted"/>
<dbReference type="Proteomes" id="UP001595075">
    <property type="component" value="Unassembled WGS sequence"/>
</dbReference>
<evidence type="ECO:0000256" key="2">
    <source>
        <dbReference type="ARBA" id="ARBA00023043"/>
    </source>
</evidence>
<dbReference type="Gene3D" id="1.25.40.20">
    <property type="entry name" value="Ankyrin repeat-containing domain"/>
    <property type="match status" value="1"/>
</dbReference>
<evidence type="ECO:0008006" key="8">
    <source>
        <dbReference type="Google" id="ProtNLM"/>
    </source>
</evidence>
<evidence type="ECO:0000313" key="7">
    <source>
        <dbReference type="Proteomes" id="UP001595075"/>
    </source>
</evidence>
<dbReference type="PROSITE" id="PS50297">
    <property type="entry name" value="ANK_REP_REGION"/>
    <property type="match status" value="1"/>
</dbReference>
<gene>
    <name evidence="6" type="ORF">VTL71DRAFT_12209</name>
</gene>
<feature type="compositionally biased region" description="Basic and acidic residues" evidence="4">
    <location>
        <begin position="1"/>
        <end position="14"/>
    </location>
</feature>
<feature type="transmembrane region" description="Helical" evidence="5">
    <location>
        <begin position="457"/>
        <end position="474"/>
    </location>
</feature>
<evidence type="ECO:0000256" key="3">
    <source>
        <dbReference type="PROSITE-ProRule" id="PRU00023"/>
    </source>
</evidence>
<dbReference type="PANTHER" id="PTHR24198:SF165">
    <property type="entry name" value="ANKYRIN REPEAT-CONTAINING PROTEIN-RELATED"/>
    <property type="match status" value="1"/>
</dbReference>
<dbReference type="InterPro" id="IPR002110">
    <property type="entry name" value="Ankyrin_rpt"/>
</dbReference>
<evidence type="ECO:0000256" key="1">
    <source>
        <dbReference type="ARBA" id="ARBA00022737"/>
    </source>
</evidence>
<feature type="region of interest" description="Disordered" evidence="4">
    <location>
        <begin position="1"/>
        <end position="46"/>
    </location>
</feature>
<keyword evidence="2 3" id="KW-0040">ANK repeat</keyword>
<evidence type="ECO:0000313" key="6">
    <source>
        <dbReference type="EMBL" id="KAL2072866.1"/>
    </source>
</evidence>
<dbReference type="SMART" id="SM00248">
    <property type="entry name" value="ANK"/>
    <property type="match status" value="4"/>
</dbReference>
<dbReference type="SUPFAM" id="SSF48403">
    <property type="entry name" value="Ankyrin repeat"/>
    <property type="match status" value="1"/>
</dbReference>
<keyword evidence="5" id="KW-0812">Transmembrane</keyword>
<accession>A0ABR4CSC5</accession>
<feature type="repeat" description="ANK" evidence="3">
    <location>
        <begin position="124"/>
        <end position="156"/>
    </location>
</feature>
<protein>
    <recommendedName>
        <fullName evidence="8">Ankyrin</fullName>
    </recommendedName>
</protein>
<reference evidence="6 7" key="1">
    <citation type="journal article" date="2024" name="Commun. Biol.">
        <title>Comparative genomic analysis of thermophilic fungi reveals convergent evolutionary adaptations and gene losses.</title>
        <authorList>
            <person name="Steindorff A.S."/>
            <person name="Aguilar-Pontes M.V."/>
            <person name="Robinson A.J."/>
            <person name="Andreopoulos B."/>
            <person name="LaButti K."/>
            <person name="Kuo A."/>
            <person name="Mondo S."/>
            <person name="Riley R."/>
            <person name="Otillar R."/>
            <person name="Haridas S."/>
            <person name="Lipzen A."/>
            <person name="Grimwood J."/>
            <person name="Schmutz J."/>
            <person name="Clum A."/>
            <person name="Reid I.D."/>
            <person name="Moisan M.C."/>
            <person name="Butler G."/>
            <person name="Nguyen T.T.M."/>
            <person name="Dewar K."/>
            <person name="Conant G."/>
            <person name="Drula E."/>
            <person name="Henrissat B."/>
            <person name="Hansel C."/>
            <person name="Singer S."/>
            <person name="Hutchinson M.I."/>
            <person name="de Vries R.P."/>
            <person name="Natvig D.O."/>
            <person name="Powell A.J."/>
            <person name="Tsang A."/>
            <person name="Grigoriev I.V."/>
        </authorList>
    </citation>
    <scope>NUCLEOTIDE SEQUENCE [LARGE SCALE GENOMIC DNA]</scope>
    <source>
        <strain evidence="6 7">CBS 494.80</strain>
    </source>
</reference>
<organism evidence="6 7">
    <name type="scientific">Oculimacula yallundae</name>
    <dbReference type="NCBI Taxonomy" id="86028"/>
    <lineage>
        <taxon>Eukaryota</taxon>
        <taxon>Fungi</taxon>
        <taxon>Dikarya</taxon>
        <taxon>Ascomycota</taxon>
        <taxon>Pezizomycotina</taxon>
        <taxon>Leotiomycetes</taxon>
        <taxon>Helotiales</taxon>
        <taxon>Ploettnerulaceae</taxon>
        <taxon>Oculimacula</taxon>
    </lineage>
</organism>
<keyword evidence="5" id="KW-1133">Transmembrane helix</keyword>